<dbReference type="AlphaFoldDB" id="A0A1I2UZM7"/>
<evidence type="ECO:0000313" key="3">
    <source>
        <dbReference type="Proteomes" id="UP000199642"/>
    </source>
</evidence>
<gene>
    <name evidence="2" type="ORF">SAMN04487988_108126</name>
</gene>
<sequence>MIDMRTTFPQVEEEEILVEELVDLESHDLVVFNDDFNTFEHVTNVLIKVCKHTREQAEQCTLIIHYKGKCAVKKGTFEELKPMCEAILEAGIQATIT</sequence>
<accession>A0A1I2UZM7</accession>
<name>A0A1I2UZM7_9BACT</name>
<dbReference type="InterPro" id="IPR003769">
    <property type="entry name" value="ClpS_core"/>
</dbReference>
<protein>
    <submittedName>
        <fullName evidence="2">ATP-dependent Clp protease adaptor protein ClpS</fullName>
    </submittedName>
</protein>
<evidence type="ECO:0000313" key="2">
    <source>
        <dbReference type="EMBL" id="SFG80406.1"/>
    </source>
</evidence>
<dbReference type="GO" id="GO:0008233">
    <property type="term" value="F:peptidase activity"/>
    <property type="evidence" value="ECO:0007669"/>
    <property type="project" value="UniProtKB-KW"/>
</dbReference>
<dbReference type="Proteomes" id="UP000199642">
    <property type="component" value="Unassembled WGS sequence"/>
</dbReference>
<evidence type="ECO:0000259" key="1">
    <source>
        <dbReference type="Pfam" id="PF02617"/>
    </source>
</evidence>
<keyword evidence="2" id="KW-0645">Protease</keyword>
<dbReference type="GO" id="GO:0006508">
    <property type="term" value="P:proteolysis"/>
    <property type="evidence" value="ECO:0007669"/>
    <property type="project" value="UniProtKB-KW"/>
</dbReference>
<reference evidence="3" key="1">
    <citation type="submission" date="2016-10" db="EMBL/GenBank/DDBJ databases">
        <authorList>
            <person name="Varghese N."/>
            <person name="Submissions S."/>
        </authorList>
    </citation>
    <scope>NUCLEOTIDE SEQUENCE [LARGE SCALE GENOMIC DNA]</scope>
    <source>
        <strain evidence="3">DSM 19315</strain>
    </source>
</reference>
<dbReference type="SUPFAM" id="SSF54736">
    <property type="entry name" value="ClpS-like"/>
    <property type="match status" value="1"/>
</dbReference>
<feature type="domain" description="Adaptor protein ClpS core" evidence="1">
    <location>
        <begin position="26"/>
        <end position="89"/>
    </location>
</feature>
<dbReference type="STRING" id="435880.SAMN04487988_108126"/>
<keyword evidence="2" id="KW-0378">Hydrolase</keyword>
<dbReference type="EMBL" id="FOPC01000008">
    <property type="protein sequence ID" value="SFG80406.1"/>
    <property type="molecule type" value="Genomic_DNA"/>
</dbReference>
<proteinExistence type="predicted"/>
<dbReference type="Pfam" id="PF02617">
    <property type="entry name" value="ClpS"/>
    <property type="match status" value="1"/>
</dbReference>
<dbReference type="InterPro" id="IPR014719">
    <property type="entry name" value="Ribosomal_bL12_C/ClpS-like"/>
</dbReference>
<keyword evidence="3" id="KW-1185">Reference proteome</keyword>
<dbReference type="GO" id="GO:0030163">
    <property type="term" value="P:protein catabolic process"/>
    <property type="evidence" value="ECO:0007669"/>
    <property type="project" value="InterPro"/>
</dbReference>
<dbReference type="Gene3D" id="3.30.1390.10">
    <property type="match status" value="1"/>
</dbReference>
<organism evidence="2 3">
    <name type="scientific">Algoriphagus hitonicola</name>
    <dbReference type="NCBI Taxonomy" id="435880"/>
    <lineage>
        <taxon>Bacteria</taxon>
        <taxon>Pseudomonadati</taxon>
        <taxon>Bacteroidota</taxon>
        <taxon>Cytophagia</taxon>
        <taxon>Cytophagales</taxon>
        <taxon>Cyclobacteriaceae</taxon>
        <taxon>Algoriphagus</taxon>
    </lineage>
</organism>